<keyword evidence="7" id="KW-0915">Sodium</keyword>
<keyword evidence="8" id="KW-0406">Ion transport</keyword>
<dbReference type="Gene3D" id="6.10.140.1330">
    <property type="match status" value="1"/>
</dbReference>
<dbReference type="STRING" id="655863.F0XHJ9"/>
<dbReference type="FunCoup" id="F0XHJ9">
    <property type="interactions" value="28"/>
</dbReference>
<dbReference type="GO" id="GO:0120029">
    <property type="term" value="P:proton export across plasma membrane"/>
    <property type="evidence" value="ECO:0007669"/>
    <property type="project" value="InterPro"/>
</dbReference>
<keyword evidence="16" id="KW-1185">Reference proteome</keyword>
<feature type="compositionally biased region" description="Polar residues" evidence="11">
    <location>
        <begin position="541"/>
        <end position="569"/>
    </location>
</feature>
<feature type="transmembrane region" description="Helical" evidence="12">
    <location>
        <begin position="245"/>
        <end position="262"/>
    </location>
</feature>
<gene>
    <name evidence="15" type="ORF">CMQ_3198</name>
</gene>
<feature type="transmembrane region" description="Helical" evidence="12">
    <location>
        <begin position="296"/>
        <end position="315"/>
    </location>
</feature>
<feature type="region of interest" description="Disordered" evidence="11">
    <location>
        <begin position="811"/>
        <end position="844"/>
    </location>
</feature>
<feature type="region of interest" description="Disordered" evidence="11">
    <location>
        <begin position="507"/>
        <end position="631"/>
    </location>
</feature>
<evidence type="ECO:0000256" key="1">
    <source>
        <dbReference type="ARBA" id="ARBA00004141"/>
    </source>
</evidence>
<dbReference type="GO" id="GO:0005886">
    <property type="term" value="C:plasma membrane"/>
    <property type="evidence" value="ECO:0007669"/>
    <property type="project" value="EnsemblFungi"/>
</dbReference>
<evidence type="ECO:0000256" key="4">
    <source>
        <dbReference type="ARBA" id="ARBA00022449"/>
    </source>
</evidence>
<dbReference type="InterPro" id="IPR006153">
    <property type="entry name" value="Cation/H_exchanger_TM"/>
</dbReference>
<feature type="compositionally biased region" description="Polar residues" evidence="11">
    <location>
        <begin position="465"/>
        <end position="478"/>
    </location>
</feature>
<keyword evidence="3" id="KW-0813">Transport</keyword>
<feature type="compositionally biased region" description="Polar residues" evidence="11">
    <location>
        <begin position="966"/>
        <end position="976"/>
    </location>
</feature>
<feature type="transmembrane region" description="Helical" evidence="12">
    <location>
        <begin position="12"/>
        <end position="32"/>
    </location>
</feature>
<dbReference type="FunFam" id="1.20.1530.20:FF:000015">
    <property type="entry name" value="Na(+)/H(+) antiporter 2"/>
    <property type="match status" value="1"/>
</dbReference>
<dbReference type="GO" id="GO:0030007">
    <property type="term" value="P:intracellular potassium ion homeostasis"/>
    <property type="evidence" value="ECO:0007669"/>
    <property type="project" value="EnsemblFungi"/>
</dbReference>
<keyword evidence="6 12" id="KW-1133">Transmembrane helix</keyword>
<evidence type="ECO:0000256" key="2">
    <source>
        <dbReference type="ARBA" id="ARBA00005248"/>
    </source>
</evidence>
<feature type="compositionally biased region" description="Polar residues" evidence="11">
    <location>
        <begin position="880"/>
        <end position="897"/>
    </location>
</feature>
<comment type="similarity">
    <text evidence="2">Belongs to the fungal Na(+)/H(+) exchanger family.</text>
</comment>
<feature type="transmembrane region" description="Helical" evidence="12">
    <location>
        <begin position="321"/>
        <end position="341"/>
    </location>
</feature>
<protein>
    <submittedName>
        <fullName evidence="15">Na+/H+ antiporter nha1</fullName>
    </submittedName>
</protein>
<dbReference type="InterPro" id="IPR004712">
    <property type="entry name" value="Na+/H+_antiporter_fungi"/>
</dbReference>
<proteinExistence type="inferred from homology"/>
<dbReference type="HOGENOM" id="CLU_008635_0_0_1"/>
<feature type="domain" description="Alkali metal cation/H+ antiporter Nha1 C-terminal" evidence="14">
    <location>
        <begin position="458"/>
        <end position="1035"/>
    </location>
</feature>
<feature type="compositionally biased region" description="Basic and acidic residues" evidence="11">
    <location>
        <begin position="1001"/>
        <end position="1020"/>
    </location>
</feature>
<feature type="compositionally biased region" description="Basic and acidic residues" evidence="11">
    <location>
        <begin position="926"/>
        <end position="942"/>
    </location>
</feature>
<dbReference type="GO" id="GO:0042391">
    <property type="term" value="P:regulation of membrane potential"/>
    <property type="evidence" value="ECO:0007669"/>
    <property type="project" value="InterPro"/>
</dbReference>
<feature type="transmembrane region" description="Helical" evidence="12">
    <location>
        <begin position="404"/>
        <end position="436"/>
    </location>
</feature>
<evidence type="ECO:0000256" key="11">
    <source>
        <dbReference type="SAM" id="MobiDB-lite"/>
    </source>
</evidence>
<evidence type="ECO:0000256" key="3">
    <source>
        <dbReference type="ARBA" id="ARBA00022448"/>
    </source>
</evidence>
<evidence type="ECO:0000313" key="15">
    <source>
        <dbReference type="EMBL" id="EFX03269.1"/>
    </source>
</evidence>
<evidence type="ECO:0000259" key="14">
    <source>
        <dbReference type="Pfam" id="PF08619"/>
    </source>
</evidence>
<dbReference type="Pfam" id="PF08619">
    <property type="entry name" value="Nha1_C"/>
    <property type="match status" value="1"/>
</dbReference>
<feature type="compositionally biased region" description="Basic and acidic residues" evidence="11">
    <location>
        <begin position="602"/>
        <end position="613"/>
    </location>
</feature>
<evidence type="ECO:0000256" key="10">
    <source>
        <dbReference type="ARBA" id="ARBA00023201"/>
    </source>
</evidence>
<dbReference type="InterPro" id="IPR013928">
    <property type="entry name" value="Cation/H_antiporter_C"/>
</dbReference>
<evidence type="ECO:0000256" key="6">
    <source>
        <dbReference type="ARBA" id="ARBA00022989"/>
    </source>
</evidence>
<evidence type="ECO:0000256" key="8">
    <source>
        <dbReference type="ARBA" id="ARBA00023065"/>
    </source>
</evidence>
<organism evidence="16">
    <name type="scientific">Grosmannia clavigera (strain kw1407 / UAMH 11150)</name>
    <name type="common">Blue stain fungus</name>
    <name type="synonym">Graphiocladiella clavigera</name>
    <dbReference type="NCBI Taxonomy" id="655863"/>
    <lineage>
        <taxon>Eukaryota</taxon>
        <taxon>Fungi</taxon>
        <taxon>Dikarya</taxon>
        <taxon>Ascomycota</taxon>
        <taxon>Pezizomycotina</taxon>
        <taxon>Sordariomycetes</taxon>
        <taxon>Sordariomycetidae</taxon>
        <taxon>Ophiostomatales</taxon>
        <taxon>Ophiostomataceae</taxon>
        <taxon>Leptographium</taxon>
    </lineage>
</organism>
<feature type="transmembrane region" description="Helical" evidence="12">
    <location>
        <begin position="102"/>
        <end position="124"/>
    </location>
</feature>
<dbReference type="PANTHER" id="PTHR31382:SF4">
    <property type="entry name" value="NA(+)_H(+) ANTIPORTER"/>
    <property type="match status" value="1"/>
</dbReference>
<dbReference type="Proteomes" id="UP000007796">
    <property type="component" value="Unassembled WGS sequence"/>
</dbReference>
<feature type="region of interest" description="Disordered" evidence="11">
    <location>
        <begin position="455"/>
        <end position="495"/>
    </location>
</feature>
<keyword evidence="9 12" id="KW-0472">Membrane</keyword>
<feature type="region of interest" description="Disordered" evidence="11">
    <location>
        <begin position="873"/>
        <end position="1058"/>
    </location>
</feature>
<sequence>MAWDHLSITRPHLVYIILGGFTSLFMLCSSIIKERMYIGEATVATICGLIFGPHAANLINPQSWGSVDIVTIEFSRIVLVVQCFAVGVELPKFYMERHWKSVVFLLLPVMAFGWLVTSLFVWWMVPPLNWLESLVIAACVTATDPVLASSVVGKGKFAKRVPKHLRDLLSAESGCNDGMAFPFIYLSLYLIQDKQSARLVSFHWIVYTILYECIFGAFYGFMIGYIARHGIKFAERHDLIDRESFLVFYFVLALFCAGSGSILGMDDLLVGFSAGVGFSNDGWFGHNTEESHVSNVIDLLLNLTYFVYLGTIIPWEMFNDTAIGLSAWRLTIIAIFVILFRRIPIMMVLKPLIPDIKTWREALFAGHFGPIGVGAIFVAIMARAELESDNPVPLSELPSPDADHYTLLTLVWPIVSFLVVASIIIHGSSVAVFTLGKRINTLTITMSYTTAPEDGPSWMNRLPRISSQSRSQARTMSDTDFDDLKPEVPPGALLPVAMPGQFLRRLKEEEVSSRQGSRASSLVSRRRRKRWDDGIGPGGPISQSAIYPQRRNQGHQPTTSQGDVASDQNARPHRREEALLTSEPASPTGPDAATQDGSALEENERQEHSHLSDDAESSSSPTARPKLEVYDEGDNIIVETEQGDVIAVEPVSPGNDDQDENGKLDLEKLQEKLNSHTLKSEASTDAGISGWTYDALKTRFGNWKNEEIEKRKERQKEPRKHELARAYQFGNTIIVEDEDGEVVKKYELPSQKNEKDTNTGVSQSLKYMGMGNLIKASEKIKEHDGDNDAERDIPADATPITRVASRPAGMSGWIGFTRATPGEPSTQRQRKKSVAAEQEEEDDRHIRFTIGGVGKRMTKDGFINEMQKLDQNTRQEVIDKSSASHTVKTLAKQNSAASGLGVPSSQDRAKAVPAIDEATAKTRGHDRREVGAGRHSSSDAESSRQSSSSQLATPIEPRRGRKGNPGSHTNVGSSTLDDAETGVERRRRLAVLRSVADGSDGNDKRDESRETPAEKRRREAALGMSNQLGEDSDDDDTPRVPPTRRGIRFADTPRKLQG</sequence>
<feature type="transmembrane region" description="Helical" evidence="12">
    <location>
        <begin position="204"/>
        <end position="225"/>
    </location>
</feature>
<dbReference type="GO" id="GO:0097623">
    <property type="term" value="P:potassium ion export across plasma membrane"/>
    <property type="evidence" value="ECO:0007669"/>
    <property type="project" value="EnsemblFungi"/>
</dbReference>
<dbReference type="GO" id="GO:0006970">
    <property type="term" value="P:response to osmotic stress"/>
    <property type="evidence" value="ECO:0007669"/>
    <property type="project" value="EnsemblFungi"/>
</dbReference>
<evidence type="ECO:0000313" key="16">
    <source>
        <dbReference type="Proteomes" id="UP000007796"/>
    </source>
</evidence>
<evidence type="ECO:0000256" key="9">
    <source>
        <dbReference type="ARBA" id="ARBA00023136"/>
    </source>
</evidence>
<dbReference type="RefSeq" id="XP_014172751.1">
    <property type="nucleotide sequence ID" value="XM_014317276.1"/>
</dbReference>
<dbReference type="GeneID" id="25976271"/>
<dbReference type="OrthoDB" id="2190219at2759"/>
<dbReference type="eggNOG" id="KOG4505">
    <property type="taxonomic scope" value="Eukaryota"/>
</dbReference>
<keyword evidence="10" id="KW-0739">Sodium transport</keyword>
<dbReference type="EMBL" id="GL629769">
    <property type="protein sequence ID" value="EFX03269.1"/>
    <property type="molecule type" value="Genomic_DNA"/>
</dbReference>
<dbReference type="InParanoid" id="F0XHJ9"/>
<keyword evidence="4" id="KW-0050">Antiport</keyword>
<feature type="domain" description="Cation/H+ exchanger transmembrane" evidence="13">
    <location>
        <begin position="26"/>
        <end position="433"/>
    </location>
</feature>
<comment type="subcellular location">
    <subcellularLocation>
        <location evidence="1">Membrane</location>
        <topology evidence="1">Multi-pass membrane protein</topology>
    </subcellularLocation>
</comment>
<keyword evidence="5 12" id="KW-0812">Transmembrane</keyword>
<dbReference type="AlphaFoldDB" id="F0XHJ9"/>
<evidence type="ECO:0000256" key="5">
    <source>
        <dbReference type="ARBA" id="ARBA00022692"/>
    </source>
</evidence>
<dbReference type="GO" id="GO:0045121">
    <property type="term" value="C:membrane raft"/>
    <property type="evidence" value="ECO:0007669"/>
    <property type="project" value="EnsemblFungi"/>
</dbReference>
<accession>F0XHJ9</accession>
<dbReference type="PANTHER" id="PTHR31382">
    <property type="entry name" value="NA(+)/H(+) ANTIPORTER"/>
    <property type="match status" value="1"/>
</dbReference>
<dbReference type="GO" id="GO:0015385">
    <property type="term" value="F:sodium:proton antiporter activity"/>
    <property type="evidence" value="ECO:0007669"/>
    <property type="project" value="EnsemblFungi"/>
</dbReference>
<dbReference type="Pfam" id="PF00999">
    <property type="entry name" value="Na_H_Exchanger"/>
    <property type="match status" value="1"/>
</dbReference>
<feature type="transmembrane region" description="Helical" evidence="12">
    <location>
        <begin position="362"/>
        <end position="384"/>
    </location>
</feature>
<evidence type="ECO:0000256" key="7">
    <source>
        <dbReference type="ARBA" id="ARBA00023053"/>
    </source>
</evidence>
<reference evidence="15 16" key="1">
    <citation type="journal article" date="2011" name="Proc. Natl. Acad. Sci. U.S.A.">
        <title>Genome and transcriptome analyses of the mountain pine beetle-fungal symbiont Grosmannia clavigera, a lodgepole pine pathogen.</title>
        <authorList>
            <person name="DiGuistini S."/>
            <person name="Wang Y."/>
            <person name="Liao N.Y."/>
            <person name="Taylor G."/>
            <person name="Tanguay P."/>
            <person name="Feau N."/>
            <person name="Henrissat B."/>
            <person name="Chan S.K."/>
            <person name="Hesse-Orce U."/>
            <person name="Alamouti S.M."/>
            <person name="Tsui C.K.M."/>
            <person name="Docking R.T."/>
            <person name="Levasseur A."/>
            <person name="Haridas S."/>
            <person name="Robertson G."/>
            <person name="Birol I."/>
            <person name="Holt R.A."/>
            <person name="Marra M.A."/>
            <person name="Hamelin R.C."/>
            <person name="Hirst M."/>
            <person name="Jones S.J.M."/>
            <person name="Bohlmann J."/>
            <person name="Breuil C."/>
        </authorList>
    </citation>
    <scope>NUCLEOTIDE SEQUENCE [LARGE SCALE GENOMIC DNA]</scope>
    <source>
        <strain evidence="16">kw1407 / UAMH 11150</strain>
    </source>
</reference>
<name>F0XHJ9_GROCL</name>
<evidence type="ECO:0000259" key="13">
    <source>
        <dbReference type="Pfam" id="PF00999"/>
    </source>
</evidence>
<dbReference type="GO" id="GO:0036376">
    <property type="term" value="P:sodium ion export across plasma membrane"/>
    <property type="evidence" value="ECO:0007669"/>
    <property type="project" value="EnsemblFungi"/>
</dbReference>
<evidence type="ECO:0000256" key="12">
    <source>
        <dbReference type="SAM" id="Phobius"/>
    </source>
</evidence>